<feature type="compositionally biased region" description="Polar residues" evidence="2">
    <location>
        <begin position="150"/>
        <end position="162"/>
    </location>
</feature>
<feature type="compositionally biased region" description="Low complexity" evidence="2">
    <location>
        <begin position="262"/>
        <end position="284"/>
    </location>
</feature>
<feature type="compositionally biased region" description="Polar residues" evidence="2">
    <location>
        <begin position="110"/>
        <end position="122"/>
    </location>
</feature>
<proteinExistence type="predicted"/>
<dbReference type="PANTHER" id="PTHR31709">
    <property type="entry name" value="LEUCINE ZIPPER PROTEIN 4-RELATED"/>
    <property type="match status" value="1"/>
</dbReference>
<sequence>MPSDIPSDVPSDQPSSLPSSMPSDIPSDVPSDQPSSLPSSMPSDIPSDVPSDQPSSLPSSMPSDIPSDVPSDQPSFLPSSMPSDIPSDVPSDQPSSLPSSMPSDIPSDVPSDQPSSLPSSMPSDIPSDVPSDQPSSLPSSMPSDIPSDVPSDQPSSLPSSMPSDIPSDVPSDQPSSLPSSMPSDIPSDVPSSLPSSMPSDIPSDVPSDQPSSLPSSMPSDIPSDVPSDQPSSLPSSMPSDIPSDVPSDQPSSLPSSMPSDIPSNVPSSMPSDVPSDQPSVAPVSFPEQCNPKNNSPTAPPCFIIPGDNCPDKPPGTCGSTDPCDACPSDSLCQEGTNNDIGEGNFYCVACGCGFYDSSGTQCCKSNGSTANPNCLANGPANSGQCSPDHFGGIPSIDGGANSNICNGTEKLSGSGNSCLMADVNNGCVCVPSTTELCKDPSLADVVCRAFEMVDDGTKPECDACRDCMIAECEQEASGQSLSGDWSTEAKVVETLGNWNDLNCRTDVEVNCASVCAYDPIPSLAPSGKPSTEPSISLMPSLSIAPSSNPSLSSKPSVSIIPSSQPSSQPSIQPSASMAPSSNPSESSRPSTLSGSPSISPTKKNQRNVRVHVEEDSSKRLCIQDEFTEEQHNEDISEGRSNIHVDVVQRAVFAQVDNLIQAGLQLYAERDELATELTHVKEVSDGRLKEIQRLKESEETLRVSMSNLLKAVEASKANARDACRAAQLEAQLRGENANIRSQRDEAIGQKMETERKTQLLNEENRLLKARVARLTQDKIKMEREARASMSLARSLDSHAASDVEYYKRKVADLNDTVHHKNVAIADLKQEIDGYKRQIERSMSQQSRLYRK</sequence>
<feature type="coiled-coil region" evidence="1">
    <location>
        <begin position="708"/>
        <end position="783"/>
    </location>
</feature>
<keyword evidence="1" id="KW-0175">Coiled coil</keyword>
<feature type="compositionally biased region" description="Polar residues" evidence="2">
    <location>
        <begin position="10"/>
        <end position="22"/>
    </location>
</feature>
<dbReference type="AlphaFoldDB" id="A0AAD3HBN8"/>
<feature type="compositionally biased region" description="Polar residues" evidence="2">
    <location>
        <begin position="246"/>
        <end position="258"/>
    </location>
</feature>
<feature type="compositionally biased region" description="Polar residues" evidence="2">
    <location>
        <begin position="130"/>
        <end position="142"/>
    </location>
</feature>
<name>A0AAD3HBN8_9STRA</name>
<dbReference type="PANTHER" id="PTHR31709:SF3">
    <property type="entry name" value="LEUCINE ZIPPER PROTEIN 4-RELATED"/>
    <property type="match status" value="1"/>
</dbReference>
<dbReference type="EMBL" id="BLLK01000058">
    <property type="protein sequence ID" value="GFH57665.1"/>
    <property type="molecule type" value="Genomic_DNA"/>
</dbReference>
<feature type="compositionally biased region" description="Polar residues" evidence="2">
    <location>
        <begin position="70"/>
        <end position="82"/>
    </location>
</feature>
<evidence type="ECO:0000256" key="2">
    <source>
        <dbReference type="SAM" id="MobiDB-lite"/>
    </source>
</evidence>
<protein>
    <submittedName>
        <fullName evidence="3">Uncharacterized protein</fullName>
    </submittedName>
</protein>
<feature type="compositionally biased region" description="Polar residues" evidence="2">
    <location>
        <begin position="90"/>
        <end position="102"/>
    </location>
</feature>
<feature type="region of interest" description="Disordered" evidence="2">
    <location>
        <begin position="1"/>
        <end position="291"/>
    </location>
</feature>
<dbReference type="InterPro" id="IPR052690">
    <property type="entry name" value="Antho-RFamide"/>
</dbReference>
<evidence type="ECO:0000313" key="4">
    <source>
        <dbReference type="Proteomes" id="UP001054902"/>
    </source>
</evidence>
<feature type="region of interest" description="Disordered" evidence="2">
    <location>
        <begin position="522"/>
        <end position="615"/>
    </location>
</feature>
<feature type="compositionally biased region" description="Polar residues" evidence="2">
    <location>
        <begin position="30"/>
        <end position="42"/>
    </location>
</feature>
<gene>
    <name evidence="3" type="ORF">CTEN210_14141</name>
</gene>
<dbReference type="Proteomes" id="UP001054902">
    <property type="component" value="Unassembled WGS sequence"/>
</dbReference>
<organism evidence="3 4">
    <name type="scientific">Chaetoceros tenuissimus</name>
    <dbReference type="NCBI Taxonomy" id="426638"/>
    <lineage>
        <taxon>Eukaryota</taxon>
        <taxon>Sar</taxon>
        <taxon>Stramenopiles</taxon>
        <taxon>Ochrophyta</taxon>
        <taxon>Bacillariophyta</taxon>
        <taxon>Coscinodiscophyceae</taxon>
        <taxon>Chaetocerotophycidae</taxon>
        <taxon>Chaetocerotales</taxon>
        <taxon>Chaetocerotaceae</taxon>
        <taxon>Chaetoceros</taxon>
    </lineage>
</organism>
<evidence type="ECO:0000313" key="3">
    <source>
        <dbReference type="EMBL" id="GFH57665.1"/>
    </source>
</evidence>
<keyword evidence="4" id="KW-1185">Reference proteome</keyword>
<accession>A0AAD3HBN8</accession>
<feature type="compositionally biased region" description="Low complexity" evidence="2">
    <location>
        <begin position="539"/>
        <end position="600"/>
    </location>
</feature>
<reference evidence="3 4" key="1">
    <citation type="journal article" date="2021" name="Sci. Rep.">
        <title>The genome of the diatom Chaetoceros tenuissimus carries an ancient integrated fragment of an extant virus.</title>
        <authorList>
            <person name="Hongo Y."/>
            <person name="Kimura K."/>
            <person name="Takaki Y."/>
            <person name="Yoshida Y."/>
            <person name="Baba S."/>
            <person name="Kobayashi G."/>
            <person name="Nagasaki K."/>
            <person name="Hano T."/>
            <person name="Tomaru Y."/>
        </authorList>
    </citation>
    <scope>NUCLEOTIDE SEQUENCE [LARGE SCALE GENOMIC DNA]</scope>
    <source>
        <strain evidence="3 4">NIES-3715</strain>
    </source>
</reference>
<comment type="caution">
    <text evidence="3">The sequence shown here is derived from an EMBL/GenBank/DDBJ whole genome shotgun (WGS) entry which is preliminary data.</text>
</comment>
<feature type="compositionally biased region" description="Polar residues" evidence="2">
    <location>
        <begin position="226"/>
        <end position="238"/>
    </location>
</feature>
<feature type="compositionally biased region" description="Polar residues" evidence="2">
    <location>
        <begin position="189"/>
        <end position="198"/>
    </location>
</feature>
<evidence type="ECO:0000256" key="1">
    <source>
        <dbReference type="SAM" id="Coils"/>
    </source>
</evidence>
<feature type="compositionally biased region" description="Polar residues" evidence="2">
    <location>
        <begin position="170"/>
        <end position="182"/>
    </location>
</feature>
<feature type="compositionally biased region" description="Polar residues" evidence="2">
    <location>
        <begin position="206"/>
        <end position="218"/>
    </location>
</feature>
<feature type="compositionally biased region" description="Polar residues" evidence="2">
    <location>
        <begin position="50"/>
        <end position="62"/>
    </location>
</feature>